<comment type="subcellular location">
    <subcellularLocation>
        <location evidence="1">Cytoplasm</location>
    </subcellularLocation>
</comment>
<feature type="domain" description="SCP2" evidence="3">
    <location>
        <begin position="16"/>
        <end position="109"/>
    </location>
</feature>
<dbReference type="Pfam" id="PF02036">
    <property type="entry name" value="SCP2"/>
    <property type="match status" value="1"/>
</dbReference>
<keyword evidence="1" id="KW-0831">Ubiquinone biosynthesis</keyword>
<comment type="function">
    <text evidence="1">Required for ubiquinone (coenzyme Q) biosynthesis. Binds hydrophobic ubiquinone biosynthetic intermediates via its SCP2 domain and is essential for the stability of the Ubi complex. May constitute a docking platform where Ubi enzymes assemble and access their SCP2-bound polyprenyl substrates.</text>
</comment>
<keyword evidence="2" id="KW-0175">Coiled coil</keyword>
<name>A0A229FV67_9BURK</name>
<dbReference type="InterPro" id="IPR038989">
    <property type="entry name" value="UbiJ"/>
</dbReference>
<protein>
    <recommendedName>
        <fullName evidence="1">Ubiquinone biosynthesis accessory factor UbiJ</fullName>
    </recommendedName>
</protein>
<evidence type="ECO:0000313" key="5">
    <source>
        <dbReference type="Proteomes" id="UP000215188"/>
    </source>
</evidence>
<dbReference type="OrthoDB" id="8525483at2"/>
<feature type="coiled-coil region" evidence="2">
    <location>
        <begin position="171"/>
        <end position="198"/>
    </location>
</feature>
<dbReference type="Proteomes" id="UP000215188">
    <property type="component" value="Unassembled WGS sequence"/>
</dbReference>
<gene>
    <name evidence="1" type="primary">ubiJ</name>
    <name evidence="4" type="ORF">AOC33_01230</name>
</gene>
<dbReference type="HAMAP" id="MF_02215">
    <property type="entry name" value="UbiJ"/>
    <property type="match status" value="1"/>
</dbReference>
<comment type="similarity">
    <text evidence="1">Belongs to the UbiJ family.</text>
</comment>
<dbReference type="GO" id="GO:0006744">
    <property type="term" value="P:ubiquinone biosynthetic process"/>
    <property type="evidence" value="ECO:0007669"/>
    <property type="project" value="UniProtKB-UniRule"/>
</dbReference>
<comment type="pathway">
    <text evidence="1">Cofactor biosynthesis; ubiquinone biosynthesis.</text>
</comment>
<dbReference type="PANTHER" id="PTHR38693">
    <property type="entry name" value="UBIQUINONE BIOSYNTHESIS PROTEIN UBIJ"/>
    <property type="match status" value="1"/>
</dbReference>
<keyword evidence="1" id="KW-0963">Cytoplasm</keyword>
<dbReference type="AlphaFoldDB" id="A0A229FV67"/>
<dbReference type="UniPathway" id="UPA00232"/>
<dbReference type="InterPro" id="IPR003033">
    <property type="entry name" value="SCP2_sterol-bd_dom"/>
</dbReference>
<dbReference type="EMBL" id="NJGG01000001">
    <property type="protein sequence ID" value="OXL15752.1"/>
    <property type="molecule type" value="Genomic_DNA"/>
</dbReference>
<keyword evidence="5" id="KW-1185">Reference proteome</keyword>
<proteinExistence type="inferred from homology"/>
<dbReference type="GO" id="GO:0005737">
    <property type="term" value="C:cytoplasm"/>
    <property type="evidence" value="ECO:0007669"/>
    <property type="project" value="UniProtKB-SubCell"/>
</dbReference>
<evidence type="ECO:0000256" key="1">
    <source>
        <dbReference type="HAMAP-Rule" id="MF_02215"/>
    </source>
</evidence>
<reference evidence="4 5" key="1">
    <citation type="submission" date="2017-06" db="EMBL/GenBank/DDBJ databases">
        <title>Reclassification of a Polynucleobacter cosmopolitanus strain isolated from tropical Lake Victoria as Polynucleobacter victoriensis comb. nov.</title>
        <authorList>
            <person name="Hahn M.W."/>
        </authorList>
    </citation>
    <scope>NUCLEOTIDE SEQUENCE [LARGE SCALE GENOMIC DNA]</scope>
    <source>
        <strain evidence="4 5">MWH-MoIso2</strain>
    </source>
</reference>
<accession>A0A229FV67</accession>
<comment type="caution">
    <text evidence="4">The sequence shown here is derived from an EMBL/GenBank/DDBJ whole genome shotgun (WGS) entry which is preliminary data.</text>
</comment>
<sequence length="200" mass="22555">MVFNSWSDLKTIVHALNYLLAQETWASDLLQKQKNKTIKLVLPVVEMSLVVTDQGLFALAEQSPSEPNVTLTIGPDVFNAYIAGGKDAAVKHVKVSGDVDLAQAVSTLAGQLRWEAEEDLSKLVGDPMAHRIMQAAQQSKQFGQNVFQDVGTSVLEYLIHEKPTLVKREELVRHKDEIRRLRDDVERIEKRVERLLERTL</sequence>
<organism evidence="4 5">
    <name type="scientific">Polynucleobacter cosmopolitanus</name>
    <dbReference type="NCBI Taxonomy" id="351345"/>
    <lineage>
        <taxon>Bacteria</taxon>
        <taxon>Pseudomonadati</taxon>
        <taxon>Pseudomonadota</taxon>
        <taxon>Betaproteobacteria</taxon>
        <taxon>Burkholderiales</taxon>
        <taxon>Burkholderiaceae</taxon>
        <taxon>Polynucleobacter</taxon>
    </lineage>
</organism>
<evidence type="ECO:0000256" key="2">
    <source>
        <dbReference type="SAM" id="Coils"/>
    </source>
</evidence>
<dbReference type="PANTHER" id="PTHR38693:SF1">
    <property type="entry name" value="UBIQUINONE BIOSYNTHESIS ACCESSORY FACTOR UBIJ"/>
    <property type="match status" value="1"/>
</dbReference>
<evidence type="ECO:0000259" key="3">
    <source>
        <dbReference type="Pfam" id="PF02036"/>
    </source>
</evidence>
<evidence type="ECO:0000313" key="4">
    <source>
        <dbReference type="EMBL" id="OXL15752.1"/>
    </source>
</evidence>
<dbReference type="RefSeq" id="WP_089514789.1">
    <property type="nucleotide sequence ID" value="NZ_NJGG01000001.1"/>
</dbReference>